<dbReference type="EMBL" id="JANEYF010003804">
    <property type="protein sequence ID" value="KAJ8933872.1"/>
    <property type="molecule type" value="Genomic_DNA"/>
</dbReference>
<dbReference type="Proteomes" id="UP001162156">
    <property type="component" value="Unassembled WGS sequence"/>
</dbReference>
<gene>
    <name evidence="1" type="ORF">NQ314_013725</name>
</gene>
<organism evidence="1 2">
    <name type="scientific">Rhamnusium bicolor</name>
    <dbReference type="NCBI Taxonomy" id="1586634"/>
    <lineage>
        <taxon>Eukaryota</taxon>
        <taxon>Metazoa</taxon>
        <taxon>Ecdysozoa</taxon>
        <taxon>Arthropoda</taxon>
        <taxon>Hexapoda</taxon>
        <taxon>Insecta</taxon>
        <taxon>Pterygota</taxon>
        <taxon>Neoptera</taxon>
        <taxon>Endopterygota</taxon>
        <taxon>Coleoptera</taxon>
        <taxon>Polyphaga</taxon>
        <taxon>Cucujiformia</taxon>
        <taxon>Chrysomeloidea</taxon>
        <taxon>Cerambycidae</taxon>
        <taxon>Lepturinae</taxon>
        <taxon>Rhagiini</taxon>
        <taxon>Rhamnusium</taxon>
    </lineage>
</organism>
<proteinExistence type="predicted"/>
<sequence>MFISNYSLENSDSLRNQSTKLKDKLEILLDEILQTDEDAVRVIDEIENITGELNKEAGNQSIFHTYFIY</sequence>
<dbReference type="AlphaFoldDB" id="A0AAV8X5R0"/>
<protein>
    <submittedName>
        <fullName evidence="1">Uncharacterized protein</fullName>
    </submittedName>
</protein>
<reference evidence="1" key="1">
    <citation type="journal article" date="2023" name="Insect Mol. Biol.">
        <title>Genome sequencing provides insights into the evolution of gene families encoding plant cell wall-degrading enzymes in longhorned beetles.</title>
        <authorList>
            <person name="Shin N.R."/>
            <person name="Okamura Y."/>
            <person name="Kirsch R."/>
            <person name="Pauchet Y."/>
        </authorList>
    </citation>
    <scope>NUCLEOTIDE SEQUENCE</scope>
    <source>
        <tissue evidence="1">Midgut</tissue>
    </source>
</reference>
<name>A0AAV8X5R0_9CUCU</name>
<accession>A0AAV8X5R0</accession>
<keyword evidence="2" id="KW-1185">Reference proteome</keyword>
<comment type="caution">
    <text evidence="1">The sequence shown here is derived from an EMBL/GenBank/DDBJ whole genome shotgun (WGS) entry which is preliminary data.</text>
</comment>
<evidence type="ECO:0000313" key="1">
    <source>
        <dbReference type="EMBL" id="KAJ8933872.1"/>
    </source>
</evidence>
<evidence type="ECO:0000313" key="2">
    <source>
        <dbReference type="Proteomes" id="UP001162156"/>
    </source>
</evidence>